<reference evidence="2" key="1">
    <citation type="submission" date="2025-08" db="UniProtKB">
        <authorList>
            <consortium name="Ensembl"/>
        </authorList>
    </citation>
    <scope>IDENTIFICATION</scope>
</reference>
<proteinExistence type="predicted"/>
<sequence>MGKSKELSQDLRSLIVAKHTDNIDYRRISVLLNVPVSNVGAITRKWKEHNFIINWP</sequence>
<feature type="domain" description="Sleeping Beauty transposase HTH" evidence="1">
    <location>
        <begin position="1"/>
        <end position="52"/>
    </location>
</feature>
<name>A0A8C2A911_CYPCA</name>
<dbReference type="AlphaFoldDB" id="A0A8C2A911"/>
<accession>A0A8C2A911</accession>
<dbReference type="InterPro" id="IPR057667">
    <property type="entry name" value="HTH_SB"/>
</dbReference>
<dbReference type="Proteomes" id="UP000694700">
    <property type="component" value="Unplaced"/>
</dbReference>
<dbReference type="Ensembl" id="ENSCCRT00015105190.1">
    <property type="protein sequence ID" value="ENSCCRP00015101887.1"/>
    <property type="gene ID" value="ENSCCRG00015040835.1"/>
</dbReference>
<dbReference type="Gene3D" id="1.10.10.10">
    <property type="entry name" value="Winged helix-like DNA-binding domain superfamily/Winged helix DNA-binding domain"/>
    <property type="match status" value="1"/>
</dbReference>
<protein>
    <recommendedName>
        <fullName evidence="1">Sleeping Beauty transposase HTH domain-containing protein</fullName>
    </recommendedName>
</protein>
<evidence type="ECO:0000313" key="3">
    <source>
        <dbReference type="Proteomes" id="UP000694700"/>
    </source>
</evidence>
<organism evidence="2 3">
    <name type="scientific">Cyprinus carpio</name>
    <name type="common">Common carp</name>
    <dbReference type="NCBI Taxonomy" id="7962"/>
    <lineage>
        <taxon>Eukaryota</taxon>
        <taxon>Metazoa</taxon>
        <taxon>Chordata</taxon>
        <taxon>Craniata</taxon>
        <taxon>Vertebrata</taxon>
        <taxon>Euteleostomi</taxon>
        <taxon>Actinopterygii</taxon>
        <taxon>Neopterygii</taxon>
        <taxon>Teleostei</taxon>
        <taxon>Ostariophysi</taxon>
        <taxon>Cypriniformes</taxon>
        <taxon>Cyprinidae</taxon>
        <taxon>Cyprininae</taxon>
        <taxon>Cyprinus</taxon>
    </lineage>
</organism>
<dbReference type="InterPro" id="IPR036388">
    <property type="entry name" value="WH-like_DNA-bd_sf"/>
</dbReference>
<evidence type="ECO:0000313" key="2">
    <source>
        <dbReference type="Ensembl" id="ENSCCRP00015101887.1"/>
    </source>
</evidence>
<evidence type="ECO:0000259" key="1">
    <source>
        <dbReference type="Pfam" id="PF25787"/>
    </source>
</evidence>
<dbReference type="Pfam" id="PF25787">
    <property type="entry name" value="HTH_SB"/>
    <property type="match status" value="1"/>
</dbReference>